<evidence type="ECO:0000313" key="2">
    <source>
        <dbReference type="EMBL" id="BBY22052.1"/>
    </source>
</evidence>
<organism evidence="2 3">
    <name type="scientific">Mycobacterium stomatepiae</name>
    <dbReference type="NCBI Taxonomy" id="470076"/>
    <lineage>
        <taxon>Bacteria</taxon>
        <taxon>Bacillati</taxon>
        <taxon>Actinomycetota</taxon>
        <taxon>Actinomycetes</taxon>
        <taxon>Mycobacteriales</taxon>
        <taxon>Mycobacteriaceae</taxon>
        <taxon>Mycobacterium</taxon>
        <taxon>Mycobacterium simiae complex</taxon>
    </lineage>
</organism>
<name>A0A7I7Q7K2_9MYCO</name>
<sequence length="83" mass="8910">MDNPPTVIEDARHAEDRGLDFLGCGEHLFFHGPTPNAFAMLAAAAGATTRIRLVSSIALPPLYPAAIVAKIAATIDIIWRSQR</sequence>
<accession>A0A7I7Q7K2</accession>
<dbReference type="SUPFAM" id="SSF51679">
    <property type="entry name" value="Bacterial luciferase-like"/>
    <property type="match status" value="1"/>
</dbReference>
<evidence type="ECO:0000259" key="1">
    <source>
        <dbReference type="Pfam" id="PF00296"/>
    </source>
</evidence>
<dbReference type="Proteomes" id="UP000467130">
    <property type="component" value="Chromosome"/>
</dbReference>
<dbReference type="Pfam" id="PF00296">
    <property type="entry name" value="Bac_luciferase"/>
    <property type="match status" value="1"/>
</dbReference>
<reference evidence="2 3" key="1">
    <citation type="journal article" date="2019" name="Emerg. Microbes Infect.">
        <title>Comprehensive subspecies identification of 175 nontuberculous mycobacteria species based on 7547 genomic profiles.</title>
        <authorList>
            <person name="Matsumoto Y."/>
            <person name="Kinjo T."/>
            <person name="Motooka D."/>
            <person name="Nabeya D."/>
            <person name="Jung N."/>
            <person name="Uechi K."/>
            <person name="Horii T."/>
            <person name="Iida T."/>
            <person name="Fujita J."/>
            <person name="Nakamura S."/>
        </authorList>
    </citation>
    <scope>NUCLEOTIDE SEQUENCE [LARGE SCALE GENOMIC DNA]</scope>
    <source>
        <strain evidence="2 3">JCM 17783</strain>
    </source>
</reference>
<dbReference type="RefSeq" id="WP_197939584.1">
    <property type="nucleotide sequence ID" value="NZ_AP022587.1"/>
</dbReference>
<dbReference type="InterPro" id="IPR036661">
    <property type="entry name" value="Luciferase-like_sf"/>
</dbReference>
<gene>
    <name evidence="2" type="ORF">MSTO_22570</name>
</gene>
<feature type="domain" description="Luciferase-like" evidence="1">
    <location>
        <begin position="6"/>
        <end position="78"/>
    </location>
</feature>
<dbReference type="EMBL" id="AP022587">
    <property type="protein sequence ID" value="BBY22052.1"/>
    <property type="molecule type" value="Genomic_DNA"/>
</dbReference>
<dbReference type="Gene3D" id="3.20.20.30">
    <property type="entry name" value="Luciferase-like domain"/>
    <property type="match status" value="1"/>
</dbReference>
<proteinExistence type="predicted"/>
<dbReference type="GO" id="GO:0016705">
    <property type="term" value="F:oxidoreductase activity, acting on paired donors, with incorporation or reduction of molecular oxygen"/>
    <property type="evidence" value="ECO:0007669"/>
    <property type="project" value="InterPro"/>
</dbReference>
<dbReference type="InterPro" id="IPR011251">
    <property type="entry name" value="Luciferase-like_dom"/>
</dbReference>
<protein>
    <recommendedName>
        <fullName evidence="1">Luciferase-like domain-containing protein</fullName>
    </recommendedName>
</protein>
<dbReference type="KEGG" id="msto:MSTO_22570"/>
<evidence type="ECO:0000313" key="3">
    <source>
        <dbReference type="Proteomes" id="UP000467130"/>
    </source>
</evidence>
<dbReference type="AlphaFoldDB" id="A0A7I7Q7K2"/>
<keyword evidence="3" id="KW-1185">Reference proteome</keyword>